<dbReference type="Gene3D" id="3.10.10.10">
    <property type="entry name" value="HIV Type 1 Reverse Transcriptase, subunit A, domain 1"/>
    <property type="match status" value="1"/>
</dbReference>
<dbReference type="AlphaFoldDB" id="A0A5N6NW05"/>
<dbReference type="CDD" id="cd01647">
    <property type="entry name" value="RT_LTR"/>
    <property type="match status" value="1"/>
</dbReference>
<dbReference type="SUPFAM" id="SSF56672">
    <property type="entry name" value="DNA/RNA polymerases"/>
    <property type="match status" value="1"/>
</dbReference>
<evidence type="ECO:0000313" key="2">
    <source>
        <dbReference type="EMBL" id="KAD5507444.1"/>
    </source>
</evidence>
<dbReference type="InterPro" id="IPR043128">
    <property type="entry name" value="Rev_trsase/Diguanyl_cyclase"/>
</dbReference>
<dbReference type="PANTHER" id="PTHR24559">
    <property type="entry name" value="TRANSPOSON TY3-I GAG-POL POLYPROTEIN"/>
    <property type="match status" value="1"/>
</dbReference>
<comment type="caution">
    <text evidence="2">The sequence shown here is derived from an EMBL/GenBank/DDBJ whole genome shotgun (WGS) entry which is preliminary data.</text>
</comment>
<protein>
    <recommendedName>
        <fullName evidence="1">Reverse transcriptase domain-containing protein</fullName>
    </recommendedName>
</protein>
<dbReference type="InterPro" id="IPR000477">
    <property type="entry name" value="RT_dom"/>
</dbReference>
<dbReference type="OrthoDB" id="1928766at2759"/>
<dbReference type="Gene3D" id="3.30.70.270">
    <property type="match status" value="1"/>
</dbReference>
<keyword evidence="3" id="KW-1185">Reference proteome</keyword>
<reference evidence="2 3" key="1">
    <citation type="submission" date="2019-05" db="EMBL/GenBank/DDBJ databases">
        <title>Mikania micrantha, genome provides insights into the molecular mechanism of rapid growth.</title>
        <authorList>
            <person name="Liu B."/>
        </authorList>
    </citation>
    <scope>NUCLEOTIDE SEQUENCE [LARGE SCALE GENOMIC DNA]</scope>
    <source>
        <strain evidence="2">NLD-2019</strain>
        <tissue evidence="2">Leaf</tissue>
    </source>
</reference>
<evidence type="ECO:0000313" key="3">
    <source>
        <dbReference type="Proteomes" id="UP000326396"/>
    </source>
</evidence>
<dbReference type="InterPro" id="IPR043502">
    <property type="entry name" value="DNA/RNA_pol_sf"/>
</dbReference>
<gene>
    <name evidence="2" type="ORF">E3N88_15147</name>
</gene>
<sequence length="379" mass="42631">MIKFPTKAGICTLMSQSEHMLVAKIDHAAAQSQELSINSKHPDQLIRIGPDLTPQGRQSLAKLLHKSQDVFAWTPGDMTGVPRYISKHSLNLNVQAQPVVQKKRGMAAYRGKAVCSEVDKLVKAGILKEVHYHTWVANPVMVKKSDGSWRMCVDFKDLNKACPKDCYPLPEIDLKVDSLAGYNFKCFLDAYKGYHYVQMRKEDEEKTSFHTPKGIFCYTKMPFGLKNAGATYQRLIDRAFGNQIGRNMEAYVDDLVIKSSSEEAMLLDIQETFDNLRKINMKLNPGKCSLGFLEGKFLGHIVSKQEIKANPDKIREIQQMISPRSRRDVQSLNGFAHSIHEVHKTIGAPFYPKGITVTWNAHPSFGIFVSGISSSCIHN</sequence>
<dbReference type="PANTHER" id="PTHR24559:SF444">
    <property type="entry name" value="REVERSE TRANSCRIPTASE DOMAIN-CONTAINING PROTEIN"/>
    <property type="match status" value="1"/>
</dbReference>
<dbReference type="InterPro" id="IPR053134">
    <property type="entry name" value="RNA-dir_DNA_polymerase"/>
</dbReference>
<dbReference type="Pfam" id="PF00078">
    <property type="entry name" value="RVT_1"/>
    <property type="match status" value="1"/>
</dbReference>
<feature type="domain" description="Reverse transcriptase" evidence="1">
    <location>
        <begin position="142"/>
        <end position="301"/>
    </location>
</feature>
<accession>A0A5N6NW05</accession>
<dbReference type="EMBL" id="SZYD01000008">
    <property type="protein sequence ID" value="KAD5507444.1"/>
    <property type="molecule type" value="Genomic_DNA"/>
</dbReference>
<proteinExistence type="predicted"/>
<dbReference type="Proteomes" id="UP000326396">
    <property type="component" value="Linkage Group LG16"/>
</dbReference>
<organism evidence="2 3">
    <name type="scientific">Mikania micrantha</name>
    <name type="common">bitter vine</name>
    <dbReference type="NCBI Taxonomy" id="192012"/>
    <lineage>
        <taxon>Eukaryota</taxon>
        <taxon>Viridiplantae</taxon>
        <taxon>Streptophyta</taxon>
        <taxon>Embryophyta</taxon>
        <taxon>Tracheophyta</taxon>
        <taxon>Spermatophyta</taxon>
        <taxon>Magnoliopsida</taxon>
        <taxon>eudicotyledons</taxon>
        <taxon>Gunneridae</taxon>
        <taxon>Pentapetalae</taxon>
        <taxon>asterids</taxon>
        <taxon>campanulids</taxon>
        <taxon>Asterales</taxon>
        <taxon>Asteraceae</taxon>
        <taxon>Asteroideae</taxon>
        <taxon>Heliantheae alliance</taxon>
        <taxon>Eupatorieae</taxon>
        <taxon>Mikania</taxon>
    </lineage>
</organism>
<evidence type="ECO:0000259" key="1">
    <source>
        <dbReference type="Pfam" id="PF00078"/>
    </source>
</evidence>
<name>A0A5N6NW05_9ASTR</name>